<keyword evidence="4" id="KW-1185">Reference proteome</keyword>
<comment type="similarity">
    <text evidence="1">Belongs to the helicase family. RecQ subfamily.</text>
</comment>
<dbReference type="AlphaFoldDB" id="A0AAD9HBL4"/>
<dbReference type="Pfam" id="PF00270">
    <property type="entry name" value="DEAD"/>
    <property type="match status" value="1"/>
</dbReference>
<dbReference type="GO" id="GO:0016787">
    <property type="term" value="F:hydrolase activity"/>
    <property type="evidence" value="ECO:0007669"/>
    <property type="project" value="UniProtKB-KW"/>
</dbReference>
<dbReference type="PANTHER" id="PTHR13710:SF154">
    <property type="entry name" value="RECQ HELICASE, PUTATIVE (AFU_ORTHOLOGUE AFUA_6G14720)-RELATED"/>
    <property type="match status" value="1"/>
</dbReference>
<dbReference type="GO" id="GO:0043138">
    <property type="term" value="F:3'-5' DNA helicase activity"/>
    <property type="evidence" value="ECO:0007669"/>
    <property type="project" value="TreeGrafter"/>
</dbReference>
<dbReference type="EMBL" id="MU842927">
    <property type="protein sequence ID" value="KAK2025853.1"/>
    <property type="molecule type" value="Genomic_DNA"/>
</dbReference>
<dbReference type="PANTHER" id="PTHR13710">
    <property type="entry name" value="DNA HELICASE RECQ FAMILY MEMBER"/>
    <property type="match status" value="1"/>
</dbReference>
<dbReference type="GO" id="GO:0005737">
    <property type="term" value="C:cytoplasm"/>
    <property type="evidence" value="ECO:0007669"/>
    <property type="project" value="TreeGrafter"/>
</dbReference>
<feature type="domain" description="Helicase ATP-binding" evidence="2">
    <location>
        <begin position="324"/>
        <end position="469"/>
    </location>
</feature>
<dbReference type="GO" id="GO:0009378">
    <property type="term" value="F:four-way junction helicase activity"/>
    <property type="evidence" value="ECO:0007669"/>
    <property type="project" value="TreeGrafter"/>
</dbReference>
<comment type="caution">
    <text evidence="3">The sequence shown here is derived from an EMBL/GenBank/DDBJ whole genome shotgun (WGS) entry which is preliminary data.</text>
</comment>
<gene>
    <name evidence="3" type="ORF">LX32DRAFT_730497</name>
</gene>
<dbReference type="InterPro" id="IPR027417">
    <property type="entry name" value="P-loop_NTPase"/>
</dbReference>
<evidence type="ECO:0000256" key="1">
    <source>
        <dbReference type="ARBA" id="ARBA00005446"/>
    </source>
</evidence>
<organism evidence="3 4">
    <name type="scientific">Colletotrichum zoysiae</name>
    <dbReference type="NCBI Taxonomy" id="1216348"/>
    <lineage>
        <taxon>Eukaryota</taxon>
        <taxon>Fungi</taxon>
        <taxon>Dikarya</taxon>
        <taxon>Ascomycota</taxon>
        <taxon>Pezizomycotina</taxon>
        <taxon>Sordariomycetes</taxon>
        <taxon>Hypocreomycetidae</taxon>
        <taxon>Glomerellales</taxon>
        <taxon>Glomerellaceae</taxon>
        <taxon>Colletotrichum</taxon>
        <taxon>Colletotrichum graminicola species complex</taxon>
    </lineage>
</organism>
<dbReference type="InterPro" id="IPR011545">
    <property type="entry name" value="DEAD/DEAH_box_helicase_dom"/>
</dbReference>
<dbReference type="Proteomes" id="UP001232148">
    <property type="component" value="Unassembled WGS sequence"/>
</dbReference>
<dbReference type="GO" id="GO:0005694">
    <property type="term" value="C:chromosome"/>
    <property type="evidence" value="ECO:0007669"/>
    <property type="project" value="TreeGrafter"/>
</dbReference>
<dbReference type="Gene3D" id="3.40.50.300">
    <property type="entry name" value="P-loop containing nucleotide triphosphate hydrolases"/>
    <property type="match status" value="2"/>
</dbReference>
<accession>A0AAD9HBL4</accession>
<dbReference type="SMART" id="SM00487">
    <property type="entry name" value="DEXDc"/>
    <property type="match status" value="1"/>
</dbReference>
<reference evidence="3" key="1">
    <citation type="submission" date="2021-06" db="EMBL/GenBank/DDBJ databases">
        <title>Comparative genomics, transcriptomics and evolutionary studies reveal genomic signatures of adaptation to plant cell wall in hemibiotrophic fungi.</title>
        <authorList>
            <consortium name="DOE Joint Genome Institute"/>
            <person name="Baroncelli R."/>
            <person name="Diaz J.F."/>
            <person name="Benocci T."/>
            <person name="Peng M."/>
            <person name="Battaglia E."/>
            <person name="Haridas S."/>
            <person name="Andreopoulos W."/>
            <person name="Labutti K."/>
            <person name="Pangilinan J."/>
            <person name="Floch G.L."/>
            <person name="Makela M.R."/>
            <person name="Henrissat B."/>
            <person name="Grigoriev I.V."/>
            <person name="Crouch J.A."/>
            <person name="De Vries R.P."/>
            <person name="Sukno S.A."/>
            <person name="Thon M.R."/>
        </authorList>
    </citation>
    <scope>NUCLEOTIDE SEQUENCE</scope>
    <source>
        <strain evidence="3">MAFF235873</strain>
    </source>
</reference>
<name>A0AAD9HBL4_9PEZI</name>
<protein>
    <submittedName>
        <fullName evidence="3">P-loop containing nucleoside triphosphate hydrolase protein</fullName>
    </submittedName>
</protein>
<dbReference type="InterPro" id="IPR014001">
    <property type="entry name" value="Helicase_ATP-bd"/>
</dbReference>
<keyword evidence="3" id="KW-0378">Hydrolase</keyword>
<evidence type="ECO:0000313" key="4">
    <source>
        <dbReference type="Proteomes" id="UP001232148"/>
    </source>
</evidence>
<dbReference type="GO" id="GO:0005524">
    <property type="term" value="F:ATP binding"/>
    <property type="evidence" value="ECO:0007669"/>
    <property type="project" value="InterPro"/>
</dbReference>
<sequence>MALQYLRDHIKSEYPHTSLLPINNVHVQSYQIMGKTQYFRVNAPRTFAPRTSGNSLESLFDSAVADMNSSLGQSPIRGATLTEPNLFLETMDFFLYATQPSAVNNYLYTWRNIFAHLNALYQQSTNPGDQALTSLSEDELTGTVGEYAVVDDVYARLDHPFAIVKVSLLAIFDYGYRHYVAASEENPGQGFLAIADQVNLNPGRDAVHSEDYDDVYDLQATHSTAVAICNYALERMDCTELSLLIHFRAASKKWHALLAIDQDVSTDKEQESVFSSVIPAIADPLSLQAMRLDLMADNIRDDLLQAVTQNDAVSLCPHQREVLENQAKADNDVVYIAGTGSGKSVAFLYPPQVAAGGVSIIIVPYVALMNQIQAQFSVLPSVILVTPEKLNQSSLHAFTSLLNSTFQIDRVYVDEAHAVLFPDNSYRRSLSKLGLLTRRMSPRLTLMSGTIPPTLFPKLKQEFLLDDRVYITRVFTNRPNIKYSALQCIDGADVGR</sequence>
<dbReference type="GO" id="GO:0000724">
    <property type="term" value="P:double-strand break repair via homologous recombination"/>
    <property type="evidence" value="ECO:0007669"/>
    <property type="project" value="TreeGrafter"/>
</dbReference>
<dbReference type="SUPFAM" id="SSF52540">
    <property type="entry name" value="P-loop containing nucleoside triphosphate hydrolases"/>
    <property type="match status" value="1"/>
</dbReference>
<proteinExistence type="inferred from homology"/>
<evidence type="ECO:0000313" key="3">
    <source>
        <dbReference type="EMBL" id="KAK2025853.1"/>
    </source>
</evidence>
<evidence type="ECO:0000259" key="2">
    <source>
        <dbReference type="PROSITE" id="PS51192"/>
    </source>
</evidence>
<dbReference type="GO" id="GO:0003676">
    <property type="term" value="F:nucleic acid binding"/>
    <property type="evidence" value="ECO:0007669"/>
    <property type="project" value="InterPro"/>
</dbReference>
<dbReference type="PROSITE" id="PS51192">
    <property type="entry name" value="HELICASE_ATP_BIND_1"/>
    <property type="match status" value="1"/>
</dbReference>